<dbReference type="EnsemblBacteria" id="ABK77474">
    <property type="protein sequence ID" value="ABK77474"/>
    <property type="gene ID" value="CENSYa_0841"/>
</dbReference>
<dbReference type="HOGENOM" id="CLU_058359_0_0_2"/>
<evidence type="ECO:0000256" key="1">
    <source>
        <dbReference type="SAM" id="Coils"/>
    </source>
</evidence>
<sequence>MHKGSSCLITFVSGISGRMQRVSKARSVPEIGLNGGQIITDDACSGVKAIRGCQAPHGGAGVPGTDAGRHDVRGLHVSRCGVCQSGEFAGDGGTGRVRHARFKDSNGSHPRMRLGGSTTDEFIKSLNVPDGEVRSLYKSVMEGLTKMSKERVMLGDSTITEQLSFDPGRVKAYYEKVAAGLEGWAVRGVTTTGDKDLRRMFAKFEVQEGSYILAGHVSIQYHVLLYYRPEYHVVECQKELADLVDRTKDAEKEAAEASEDLVGRRLAEAGHEGAEGQKLFEAFYQNDGLIEGITQELEEGGDRGLKKMEERKLELFKELDSLLTETYQTTGVLIDDARLVSGEEGVLYSTDIEFLRGSAREGLFDPRKVPAAVQEKLIGRLGDLLAAVKAAGASVG</sequence>
<keyword evidence="3" id="KW-1185">Reference proteome</keyword>
<proteinExistence type="predicted"/>
<keyword evidence="1" id="KW-0175">Coiled coil</keyword>
<dbReference type="AlphaFoldDB" id="A0RVV7"/>
<feature type="coiled-coil region" evidence="1">
    <location>
        <begin position="233"/>
        <end position="260"/>
    </location>
</feature>
<dbReference type="Proteomes" id="UP000000758">
    <property type="component" value="Chromosome"/>
</dbReference>
<gene>
    <name evidence="2" type="ordered locus">CENSYa_0841</name>
</gene>
<evidence type="ECO:0000313" key="2">
    <source>
        <dbReference type="EMBL" id="ABK77474.1"/>
    </source>
</evidence>
<evidence type="ECO:0000313" key="3">
    <source>
        <dbReference type="Proteomes" id="UP000000758"/>
    </source>
</evidence>
<accession>A0RVV7</accession>
<dbReference type="KEGG" id="csy:CENSYa_0841"/>
<name>A0RVV7_CENSY</name>
<dbReference type="EMBL" id="DP000238">
    <property type="protein sequence ID" value="ABK77474.1"/>
    <property type="molecule type" value="Genomic_DNA"/>
</dbReference>
<protein>
    <submittedName>
        <fullName evidence="2">Uncharacterized protein</fullName>
    </submittedName>
</protein>
<organism evidence="2 3">
    <name type="scientific">Cenarchaeum symbiosum (strain A)</name>
    <dbReference type="NCBI Taxonomy" id="414004"/>
    <lineage>
        <taxon>Archaea</taxon>
        <taxon>Nitrososphaerota</taxon>
        <taxon>Candidatus Cenarchaeales</taxon>
        <taxon>Candidatus Cenarchaeaceae</taxon>
        <taxon>Candidatus Cenarchaeum</taxon>
    </lineage>
</organism>
<dbReference type="STRING" id="414004.CENSYa_0841"/>
<reference evidence="2 3" key="1">
    <citation type="journal article" date="2006" name="Proc. Natl. Acad. Sci. U.S.A.">
        <title>Genomic analysis of the uncultivated marine crenarchaeote Cenarchaeum symbiosum.</title>
        <authorList>
            <person name="Hallam S.J."/>
            <person name="Konstantinidis K.T."/>
            <person name="Putnam N."/>
            <person name="Schleper C."/>
            <person name="Watanabe Y."/>
            <person name="Sugahara J."/>
            <person name="Preston C."/>
            <person name="de la Torre J."/>
            <person name="Richardson P.M."/>
            <person name="DeLong E.F."/>
        </authorList>
    </citation>
    <scope>NUCLEOTIDE SEQUENCE [LARGE SCALE GENOMIC DNA]</scope>
    <source>
        <strain evidence="3">A</strain>
    </source>
</reference>